<dbReference type="AlphaFoldDB" id="A0A067LK03"/>
<reference evidence="2 3" key="1">
    <citation type="journal article" date="2014" name="PLoS ONE">
        <title>Global Analysis of Gene Expression Profiles in Physic Nut (Jatropha curcas L.) Seedlings Exposed to Salt Stress.</title>
        <authorList>
            <person name="Zhang L."/>
            <person name="Zhang C."/>
            <person name="Wu P."/>
            <person name="Chen Y."/>
            <person name="Li M."/>
            <person name="Jiang H."/>
            <person name="Wu G."/>
        </authorList>
    </citation>
    <scope>NUCLEOTIDE SEQUENCE [LARGE SCALE GENOMIC DNA]</scope>
    <source>
        <strain evidence="3">cv. GZQX0401</strain>
        <tissue evidence="2">Young leaves</tissue>
    </source>
</reference>
<feature type="compositionally biased region" description="Basic and acidic residues" evidence="1">
    <location>
        <begin position="166"/>
        <end position="182"/>
    </location>
</feature>
<evidence type="ECO:0000313" key="3">
    <source>
        <dbReference type="Proteomes" id="UP000027138"/>
    </source>
</evidence>
<sequence length="182" mass="21039">MTNPQPTREKEDFAFWCLAGESLAGRRTAAVAAVHGGRKSNFCPEFYNIYNKILEISWGLRIRDQFGLVKPCFAGNGPDKTRWEERSRSKHVPRLEAAGNGVDRWSLVSTSCQGEQLRFAPIEAPFAREEAGDMTTSTRRADRHLAFVERWPETRRGRRSGATPCLREEEERKREKERRRWV</sequence>
<accession>A0A067LK03</accession>
<evidence type="ECO:0000313" key="2">
    <source>
        <dbReference type="EMBL" id="KDP45015.1"/>
    </source>
</evidence>
<organism evidence="2 3">
    <name type="scientific">Jatropha curcas</name>
    <name type="common">Barbados nut</name>
    <dbReference type="NCBI Taxonomy" id="180498"/>
    <lineage>
        <taxon>Eukaryota</taxon>
        <taxon>Viridiplantae</taxon>
        <taxon>Streptophyta</taxon>
        <taxon>Embryophyta</taxon>
        <taxon>Tracheophyta</taxon>
        <taxon>Spermatophyta</taxon>
        <taxon>Magnoliopsida</taxon>
        <taxon>eudicotyledons</taxon>
        <taxon>Gunneridae</taxon>
        <taxon>Pentapetalae</taxon>
        <taxon>rosids</taxon>
        <taxon>fabids</taxon>
        <taxon>Malpighiales</taxon>
        <taxon>Euphorbiaceae</taxon>
        <taxon>Crotonoideae</taxon>
        <taxon>Jatropheae</taxon>
        <taxon>Jatropha</taxon>
    </lineage>
</organism>
<keyword evidence="3" id="KW-1185">Reference proteome</keyword>
<proteinExistence type="predicted"/>
<feature type="region of interest" description="Disordered" evidence="1">
    <location>
        <begin position="154"/>
        <end position="182"/>
    </location>
</feature>
<gene>
    <name evidence="2" type="ORF">JCGZ_01515</name>
</gene>
<evidence type="ECO:0000256" key="1">
    <source>
        <dbReference type="SAM" id="MobiDB-lite"/>
    </source>
</evidence>
<protein>
    <submittedName>
        <fullName evidence="2">Uncharacterized protein</fullName>
    </submittedName>
</protein>
<dbReference type="EMBL" id="KK914240">
    <property type="protein sequence ID" value="KDP45015.1"/>
    <property type="molecule type" value="Genomic_DNA"/>
</dbReference>
<dbReference type="Proteomes" id="UP000027138">
    <property type="component" value="Unassembled WGS sequence"/>
</dbReference>
<name>A0A067LK03_JATCU</name>